<dbReference type="InterPro" id="IPR036388">
    <property type="entry name" value="WH-like_DNA-bd_sf"/>
</dbReference>
<keyword evidence="3" id="KW-0731">Sigma factor</keyword>
<comment type="caution">
    <text evidence="7">The sequence shown here is derived from an EMBL/GenBank/DDBJ whole genome shotgun (WGS) entry which is preliminary data.</text>
</comment>
<accession>A0ABS3YHT7</accession>
<organism evidence="7 8">
    <name type="scientific">Chitinophaga chungangae</name>
    <dbReference type="NCBI Taxonomy" id="2821488"/>
    <lineage>
        <taxon>Bacteria</taxon>
        <taxon>Pseudomonadati</taxon>
        <taxon>Bacteroidota</taxon>
        <taxon>Chitinophagia</taxon>
        <taxon>Chitinophagales</taxon>
        <taxon>Chitinophagaceae</taxon>
        <taxon>Chitinophaga</taxon>
    </lineage>
</organism>
<dbReference type="InterPro" id="IPR013325">
    <property type="entry name" value="RNA_pol_sigma_r2"/>
</dbReference>
<dbReference type="EMBL" id="JAGHKP010000003">
    <property type="protein sequence ID" value="MBO9154257.1"/>
    <property type="molecule type" value="Genomic_DNA"/>
</dbReference>
<gene>
    <name evidence="7" type="ORF">J7I43_18670</name>
</gene>
<evidence type="ECO:0000313" key="7">
    <source>
        <dbReference type="EMBL" id="MBO9154257.1"/>
    </source>
</evidence>
<proteinExistence type="inferred from homology"/>
<evidence type="ECO:0000256" key="3">
    <source>
        <dbReference type="ARBA" id="ARBA00023082"/>
    </source>
</evidence>
<keyword evidence="2" id="KW-0805">Transcription regulation</keyword>
<dbReference type="Pfam" id="PF04542">
    <property type="entry name" value="Sigma70_r2"/>
    <property type="match status" value="1"/>
</dbReference>
<evidence type="ECO:0000256" key="4">
    <source>
        <dbReference type="ARBA" id="ARBA00023163"/>
    </source>
</evidence>
<dbReference type="InterPro" id="IPR039425">
    <property type="entry name" value="RNA_pol_sigma-70-like"/>
</dbReference>
<dbReference type="Gene3D" id="1.10.1740.10">
    <property type="match status" value="1"/>
</dbReference>
<dbReference type="RefSeq" id="WP_209147376.1">
    <property type="nucleotide sequence ID" value="NZ_JAGHKP010000003.1"/>
</dbReference>
<dbReference type="Proteomes" id="UP000679126">
    <property type="component" value="Unassembled WGS sequence"/>
</dbReference>
<evidence type="ECO:0000313" key="8">
    <source>
        <dbReference type="Proteomes" id="UP000679126"/>
    </source>
</evidence>
<dbReference type="SUPFAM" id="SSF88659">
    <property type="entry name" value="Sigma3 and sigma4 domains of RNA polymerase sigma factors"/>
    <property type="match status" value="1"/>
</dbReference>
<evidence type="ECO:0000256" key="2">
    <source>
        <dbReference type="ARBA" id="ARBA00023015"/>
    </source>
</evidence>
<sequence length="181" mass="21515">MTPTEQDIAFRRYFNATYPRVKAYLSTVLDTNLHVDDIAQEVYIKLWNNWERVDHSTSPDGYLFTIVRHTIISHFRSAKNRKTAILPENDAELGQENNSEDKLQQKEYLHIYEQTLQTLHTVKQRCFRLHWDAGLTYRQIADQEGISVKTVERYIREIKTVLRTKLDVRTLYVILLLRIFS</sequence>
<dbReference type="PANTHER" id="PTHR43133:SF46">
    <property type="entry name" value="RNA POLYMERASE SIGMA-70 FACTOR ECF SUBFAMILY"/>
    <property type="match status" value="1"/>
</dbReference>
<reference evidence="8" key="1">
    <citation type="submission" date="2021-03" db="EMBL/GenBank/DDBJ databases">
        <title>Assistant Professor.</title>
        <authorList>
            <person name="Huq M.A."/>
        </authorList>
    </citation>
    <scope>NUCLEOTIDE SEQUENCE [LARGE SCALE GENOMIC DNA]</scope>
    <source>
        <strain evidence="8">MAH-28</strain>
    </source>
</reference>
<feature type="domain" description="RNA polymerase sigma factor 70 region 4 type 2" evidence="6">
    <location>
        <begin position="111"/>
        <end position="157"/>
    </location>
</feature>
<dbReference type="InterPro" id="IPR013324">
    <property type="entry name" value="RNA_pol_sigma_r3/r4-like"/>
</dbReference>
<protein>
    <submittedName>
        <fullName evidence="7">Sigma-70 family RNA polymerase sigma factor</fullName>
    </submittedName>
</protein>
<dbReference type="PANTHER" id="PTHR43133">
    <property type="entry name" value="RNA POLYMERASE ECF-TYPE SIGMA FACTO"/>
    <property type="match status" value="1"/>
</dbReference>
<evidence type="ECO:0000256" key="1">
    <source>
        <dbReference type="ARBA" id="ARBA00010641"/>
    </source>
</evidence>
<feature type="domain" description="RNA polymerase sigma-70 region 2" evidence="5">
    <location>
        <begin position="14"/>
        <end position="79"/>
    </location>
</feature>
<evidence type="ECO:0000259" key="5">
    <source>
        <dbReference type="Pfam" id="PF04542"/>
    </source>
</evidence>
<evidence type="ECO:0000259" key="6">
    <source>
        <dbReference type="Pfam" id="PF08281"/>
    </source>
</evidence>
<comment type="similarity">
    <text evidence="1">Belongs to the sigma-70 factor family. ECF subfamily.</text>
</comment>
<dbReference type="InterPro" id="IPR013249">
    <property type="entry name" value="RNA_pol_sigma70_r4_t2"/>
</dbReference>
<dbReference type="InterPro" id="IPR007627">
    <property type="entry name" value="RNA_pol_sigma70_r2"/>
</dbReference>
<keyword evidence="4" id="KW-0804">Transcription</keyword>
<dbReference type="SUPFAM" id="SSF88946">
    <property type="entry name" value="Sigma2 domain of RNA polymerase sigma factors"/>
    <property type="match status" value="1"/>
</dbReference>
<dbReference type="Gene3D" id="1.10.10.10">
    <property type="entry name" value="Winged helix-like DNA-binding domain superfamily/Winged helix DNA-binding domain"/>
    <property type="match status" value="1"/>
</dbReference>
<keyword evidence="8" id="KW-1185">Reference proteome</keyword>
<dbReference type="Pfam" id="PF08281">
    <property type="entry name" value="Sigma70_r4_2"/>
    <property type="match status" value="1"/>
</dbReference>
<dbReference type="NCBIfam" id="TIGR02937">
    <property type="entry name" value="sigma70-ECF"/>
    <property type="match status" value="1"/>
</dbReference>
<name>A0ABS3YHT7_9BACT</name>
<dbReference type="InterPro" id="IPR014284">
    <property type="entry name" value="RNA_pol_sigma-70_dom"/>
</dbReference>